<keyword evidence="4" id="KW-1185">Reference proteome</keyword>
<keyword evidence="2" id="KW-0812">Transmembrane</keyword>
<gene>
    <name evidence="3" type="ORF">ACFSR9_04290</name>
</gene>
<keyword evidence="2" id="KW-0472">Membrane</keyword>
<feature type="compositionally biased region" description="Polar residues" evidence="1">
    <location>
        <begin position="1"/>
        <end position="12"/>
    </location>
</feature>
<accession>A0ABW5P338</accession>
<comment type="caution">
    <text evidence="3">The sequence shown here is derived from an EMBL/GenBank/DDBJ whole genome shotgun (WGS) entry which is preliminary data.</text>
</comment>
<reference evidence="4" key="1">
    <citation type="journal article" date="2019" name="Int. J. Syst. Evol. Microbiol.">
        <title>The Global Catalogue of Microorganisms (GCM) 10K type strain sequencing project: providing services to taxonomists for standard genome sequencing and annotation.</title>
        <authorList>
            <consortium name="The Broad Institute Genomics Platform"/>
            <consortium name="The Broad Institute Genome Sequencing Center for Infectious Disease"/>
            <person name="Wu L."/>
            <person name="Ma J."/>
        </authorList>
    </citation>
    <scope>NUCLEOTIDE SEQUENCE [LARGE SCALE GENOMIC DNA]</scope>
    <source>
        <strain evidence="4">KCTC 33842</strain>
    </source>
</reference>
<keyword evidence="2" id="KW-1133">Transmembrane helix</keyword>
<evidence type="ECO:0008006" key="5">
    <source>
        <dbReference type="Google" id="ProtNLM"/>
    </source>
</evidence>
<evidence type="ECO:0000256" key="1">
    <source>
        <dbReference type="SAM" id="MobiDB-lite"/>
    </source>
</evidence>
<evidence type="ECO:0000313" key="4">
    <source>
        <dbReference type="Proteomes" id="UP001597475"/>
    </source>
</evidence>
<dbReference type="Proteomes" id="UP001597475">
    <property type="component" value="Unassembled WGS sequence"/>
</dbReference>
<name>A0ABW5P338_9DEIO</name>
<evidence type="ECO:0000256" key="2">
    <source>
        <dbReference type="SAM" id="Phobius"/>
    </source>
</evidence>
<dbReference type="RefSeq" id="WP_386843387.1">
    <property type="nucleotide sequence ID" value="NZ_JBHUMK010000014.1"/>
</dbReference>
<protein>
    <recommendedName>
        <fullName evidence="5">DUF304 domain-containing protein</fullName>
    </recommendedName>
</protein>
<feature type="region of interest" description="Disordered" evidence="1">
    <location>
        <begin position="1"/>
        <end position="30"/>
    </location>
</feature>
<feature type="transmembrane region" description="Helical" evidence="2">
    <location>
        <begin position="44"/>
        <end position="65"/>
    </location>
</feature>
<evidence type="ECO:0000313" key="3">
    <source>
        <dbReference type="EMBL" id="MFD2608662.1"/>
    </source>
</evidence>
<sequence>MTVPPQSSSAPERQQPDTPGKDPRPGQAHRTIFKSSDAPRSPTLAVLLTLLAASALAWAGTRLGMDTLGHWVVVTGSVLCGLAALYLMLLQPFGHLEVDAENAVIFKVNGTRFKTGKRAIPFDLIDAVEVTDVVVGREIRSAPQLRLKKGAPVLISGPYAEREAAEKVARRMLRAMAQGER</sequence>
<organism evidence="3 4">
    <name type="scientific">Deinococcus taklimakanensis</name>
    <dbReference type="NCBI Taxonomy" id="536443"/>
    <lineage>
        <taxon>Bacteria</taxon>
        <taxon>Thermotogati</taxon>
        <taxon>Deinococcota</taxon>
        <taxon>Deinococci</taxon>
        <taxon>Deinococcales</taxon>
        <taxon>Deinococcaceae</taxon>
        <taxon>Deinococcus</taxon>
    </lineage>
</organism>
<feature type="transmembrane region" description="Helical" evidence="2">
    <location>
        <begin position="71"/>
        <end position="89"/>
    </location>
</feature>
<proteinExistence type="predicted"/>
<dbReference type="EMBL" id="JBHUMK010000014">
    <property type="protein sequence ID" value="MFD2608662.1"/>
    <property type="molecule type" value="Genomic_DNA"/>
</dbReference>